<dbReference type="EMBL" id="JAGKQM010000008">
    <property type="protein sequence ID" value="KAH0914685.1"/>
    <property type="molecule type" value="Genomic_DNA"/>
</dbReference>
<evidence type="ECO:0000313" key="1">
    <source>
        <dbReference type="EMBL" id="KAH0914685.1"/>
    </source>
</evidence>
<proteinExistence type="predicted"/>
<sequence>MVATMNTAVLRALHQSLQKVLFCTASLPRRYKTYSDPDQTFEFPDYTYLIYSKGFINCYVTFVEEKKEKHAEIQSGLDEADVLKDFKQVSSPDANQSTREELMEPGMVDVHAVSVDQSGGFVMSKEKIDQSSDGRQKTNPHAHTKLQSVDDAIDNITLRQFL</sequence>
<name>A0ABQ8CCB0_BRANA</name>
<keyword evidence="2" id="KW-1185">Reference proteome</keyword>
<gene>
    <name evidence="1" type="ORF">HID58_029131</name>
</gene>
<dbReference type="Proteomes" id="UP000824890">
    <property type="component" value="Unassembled WGS sequence"/>
</dbReference>
<accession>A0ABQ8CCB0</accession>
<evidence type="ECO:0000313" key="2">
    <source>
        <dbReference type="Proteomes" id="UP000824890"/>
    </source>
</evidence>
<comment type="caution">
    <text evidence="1">The sequence shown here is derived from an EMBL/GenBank/DDBJ whole genome shotgun (WGS) entry which is preliminary data.</text>
</comment>
<protein>
    <submittedName>
        <fullName evidence="1">Uncharacterized protein</fullName>
    </submittedName>
</protein>
<reference evidence="1 2" key="1">
    <citation type="submission" date="2021-05" db="EMBL/GenBank/DDBJ databases">
        <title>Genome Assembly of Synthetic Allotetraploid Brassica napus Reveals Homoeologous Exchanges between Subgenomes.</title>
        <authorList>
            <person name="Davis J.T."/>
        </authorList>
    </citation>
    <scope>NUCLEOTIDE SEQUENCE [LARGE SCALE GENOMIC DNA]</scope>
    <source>
        <strain evidence="2">cv. Da-Ae</strain>
        <tissue evidence="1">Seedling</tissue>
    </source>
</reference>
<organism evidence="1 2">
    <name type="scientific">Brassica napus</name>
    <name type="common">Rape</name>
    <dbReference type="NCBI Taxonomy" id="3708"/>
    <lineage>
        <taxon>Eukaryota</taxon>
        <taxon>Viridiplantae</taxon>
        <taxon>Streptophyta</taxon>
        <taxon>Embryophyta</taxon>
        <taxon>Tracheophyta</taxon>
        <taxon>Spermatophyta</taxon>
        <taxon>Magnoliopsida</taxon>
        <taxon>eudicotyledons</taxon>
        <taxon>Gunneridae</taxon>
        <taxon>Pentapetalae</taxon>
        <taxon>rosids</taxon>
        <taxon>malvids</taxon>
        <taxon>Brassicales</taxon>
        <taxon>Brassicaceae</taxon>
        <taxon>Brassiceae</taxon>
        <taxon>Brassica</taxon>
    </lineage>
</organism>